<sequence length="200" mass="22372">MTEDRRLFVLSGTVVVIAVILLGGYLVFRGGSEHTVTVVSIPNDLTLTVDGKQVAANGALKLKEGEHTFTGERRGFETYSQTVKIEQDSSYKMYLFSNNAEGREWEKNHPGETLQAEAESGRRFDELNRRLEAKYPILQELPHLGAGFTIDQGSSQAHKGDPEVLAFYIKVYGRDGRKNALEWLKGHGYDPAALELIWTK</sequence>
<evidence type="ECO:0000313" key="3">
    <source>
        <dbReference type="EMBL" id="TCO38714.1"/>
    </source>
</evidence>
<evidence type="ECO:0000313" key="4">
    <source>
        <dbReference type="Proteomes" id="UP000295573"/>
    </source>
</evidence>
<feature type="domain" description="PEGA" evidence="2">
    <location>
        <begin position="35"/>
        <end position="94"/>
    </location>
</feature>
<comment type="caution">
    <text evidence="3">The sequence shown here is derived from an EMBL/GenBank/DDBJ whole genome shotgun (WGS) entry which is preliminary data.</text>
</comment>
<dbReference type="OrthoDB" id="3824449at2"/>
<proteinExistence type="predicted"/>
<dbReference type="InterPro" id="IPR013229">
    <property type="entry name" value="PEGA"/>
</dbReference>
<gene>
    <name evidence="3" type="ORF">EV646_12089</name>
</gene>
<reference evidence="3 4" key="1">
    <citation type="journal article" date="2015" name="Stand. Genomic Sci.">
        <title>Genomic Encyclopedia of Bacterial and Archaeal Type Strains, Phase III: the genomes of soil and plant-associated and newly described type strains.</title>
        <authorList>
            <person name="Whitman W.B."/>
            <person name="Woyke T."/>
            <person name="Klenk H.P."/>
            <person name="Zhou Y."/>
            <person name="Lilburn T.G."/>
            <person name="Beck B.J."/>
            <person name="De Vos P."/>
            <person name="Vandamme P."/>
            <person name="Eisen J.A."/>
            <person name="Garrity G."/>
            <person name="Hugenholtz P."/>
            <person name="Kyrpides N.C."/>
        </authorList>
    </citation>
    <scope>NUCLEOTIDE SEQUENCE [LARGE SCALE GENOMIC DNA]</scope>
    <source>
        <strain evidence="3 4">VKM Ac-2541</strain>
    </source>
</reference>
<name>A0A4R2I3P8_9ACTN</name>
<keyword evidence="1" id="KW-1133">Transmembrane helix</keyword>
<dbReference type="Proteomes" id="UP000295573">
    <property type="component" value="Unassembled WGS sequence"/>
</dbReference>
<accession>A0A4R2I3P8</accession>
<keyword evidence="1" id="KW-0812">Transmembrane</keyword>
<keyword evidence="4" id="KW-1185">Reference proteome</keyword>
<organism evidence="3 4">
    <name type="scientific">Kribbella antiqua</name>
    <dbReference type="NCBI Taxonomy" id="2512217"/>
    <lineage>
        <taxon>Bacteria</taxon>
        <taxon>Bacillati</taxon>
        <taxon>Actinomycetota</taxon>
        <taxon>Actinomycetes</taxon>
        <taxon>Propionibacteriales</taxon>
        <taxon>Kribbellaceae</taxon>
        <taxon>Kribbella</taxon>
    </lineage>
</organism>
<evidence type="ECO:0000256" key="1">
    <source>
        <dbReference type="SAM" id="Phobius"/>
    </source>
</evidence>
<evidence type="ECO:0000259" key="2">
    <source>
        <dbReference type="Pfam" id="PF08308"/>
    </source>
</evidence>
<keyword evidence="1" id="KW-0472">Membrane</keyword>
<protein>
    <submittedName>
        <fullName evidence="3">PEGA domain-containing protein</fullName>
    </submittedName>
</protein>
<dbReference type="Pfam" id="PF08308">
    <property type="entry name" value="PEGA"/>
    <property type="match status" value="1"/>
</dbReference>
<dbReference type="RefSeq" id="WP_132157501.1">
    <property type="nucleotide sequence ID" value="NZ_SLWR01000020.1"/>
</dbReference>
<dbReference type="AlphaFoldDB" id="A0A4R2I3P8"/>
<feature type="transmembrane region" description="Helical" evidence="1">
    <location>
        <begin position="7"/>
        <end position="28"/>
    </location>
</feature>
<dbReference type="EMBL" id="SLWR01000020">
    <property type="protein sequence ID" value="TCO38714.1"/>
    <property type="molecule type" value="Genomic_DNA"/>
</dbReference>